<sequence>MSCTDLGVVGRVPPGNTLNYRPLDLVLTERTSSTMIGFHSNVILGVIPEWYSKPATPNAINRVSLVQAHF</sequence>
<organism evidence="1 2">
    <name type="scientific">Plasmopara halstedii</name>
    <name type="common">Downy mildew of sunflower</name>
    <dbReference type="NCBI Taxonomy" id="4781"/>
    <lineage>
        <taxon>Eukaryota</taxon>
        <taxon>Sar</taxon>
        <taxon>Stramenopiles</taxon>
        <taxon>Oomycota</taxon>
        <taxon>Peronosporomycetes</taxon>
        <taxon>Peronosporales</taxon>
        <taxon>Peronosporaceae</taxon>
        <taxon>Plasmopara</taxon>
    </lineage>
</organism>
<dbReference type="RefSeq" id="XP_024583811.1">
    <property type="nucleotide sequence ID" value="XM_024718409.1"/>
</dbReference>
<evidence type="ECO:0000313" key="2">
    <source>
        <dbReference type="Proteomes" id="UP000054928"/>
    </source>
</evidence>
<dbReference type="EMBL" id="CCYD01002577">
    <property type="protein sequence ID" value="CEG47442.1"/>
    <property type="molecule type" value="Genomic_DNA"/>
</dbReference>
<protein>
    <submittedName>
        <fullName evidence="1">Uncharacterized protein</fullName>
    </submittedName>
</protein>
<evidence type="ECO:0000313" key="1">
    <source>
        <dbReference type="EMBL" id="CEG47442.1"/>
    </source>
</evidence>
<dbReference type="GeneID" id="36399372"/>
<reference evidence="2" key="1">
    <citation type="submission" date="2014-09" db="EMBL/GenBank/DDBJ databases">
        <authorList>
            <person name="Sharma Rahul"/>
            <person name="Thines Marco"/>
        </authorList>
    </citation>
    <scope>NUCLEOTIDE SEQUENCE [LARGE SCALE GENOMIC DNA]</scope>
</reference>
<dbReference type="Proteomes" id="UP000054928">
    <property type="component" value="Unassembled WGS sequence"/>
</dbReference>
<accession>A0A0P1AZX4</accession>
<keyword evidence="2" id="KW-1185">Reference proteome</keyword>
<name>A0A0P1AZX4_PLAHL</name>
<proteinExistence type="predicted"/>
<dbReference type="AlphaFoldDB" id="A0A0P1AZX4"/>